<dbReference type="PANTHER" id="PTHR24379:SF121">
    <property type="entry name" value="C2H2-TYPE DOMAIN-CONTAINING PROTEIN"/>
    <property type="match status" value="1"/>
</dbReference>
<feature type="domain" description="C2H2-type" evidence="8">
    <location>
        <begin position="236"/>
        <end position="263"/>
    </location>
</feature>
<evidence type="ECO:0000256" key="2">
    <source>
        <dbReference type="ARBA" id="ARBA00022723"/>
    </source>
</evidence>
<dbReference type="PROSITE" id="PS00028">
    <property type="entry name" value="ZINC_FINGER_C2H2_1"/>
    <property type="match status" value="6"/>
</dbReference>
<evidence type="ECO:0000256" key="3">
    <source>
        <dbReference type="ARBA" id="ARBA00022737"/>
    </source>
</evidence>
<dbReference type="Gene3D" id="3.30.160.60">
    <property type="entry name" value="Classic Zinc Finger"/>
    <property type="match status" value="4"/>
</dbReference>
<dbReference type="OrthoDB" id="4737882at2759"/>
<evidence type="ECO:0000259" key="8">
    <source>
        <dbReference type="PROSITE" id="PS50157"/>
    </source>
</evidence>
<dbReference type="SUPFAM" id="SSF57667">
    <property type="entry name" value="beta-beta-alpha zinc fingers"/>
    <property type="match status" value="3"/>
</dbReference>
<feature type="domain" description="C2H2-type" evidence="8">
    <location>
        <begin position="166"/>
        <end position="193"/>
    </location>
</feature>
<dbReference type="InterPro" id="IPR036236">
    <property type="entry name" value="Znf_C2H2_sf"/>
</dbReference>
<gene>
    <name evidence="9" type="ORF">MELIAE_LOCUS13166</name>
</gene>
<dbReference type="FunFam" id="3.30.160.60:FF:000145">
    <property type="entry name" value="Zinc finger protein 574"/>
    <property type="match status" value="1"/>
</dbReference>
<dbReference type="GO" id="GO:0008270">
    <property type="term" value="F:zinc ion binding"/>
    <property type="evidence" value="ECO:0007669"/>
    <property type="project" value="UniProtKB-KW"/>
</dbReference>
<evidence type="ECO:0000256" key="7">
    <source>
        <dbReference type="PROSITE-ProRule" id="PRU00042"/>
    </source>
</evidence>
<feature type="domain" description="C2H2-type" evidence="8">
    <location>
        <begin position="139"/>
        <end position="166"/>
    </location>
</feature>
<dbReference type="FunFam" id="3.30.160.60:FF:000446">
    <property type="entry name" value="Zinc finger protein"/>
    <property type="match status" value="1"/>
</dbReference>
<dbReference type="EMBL" id="OV121140">
    <property type="protein sequence ID" value="CAH0564685.1"/>
    <property type="molecule type" value="Genomic_DNA"/>
</dbReference>
<reference evidence="9" key="1">
    <citation type="submission" date="2021-12" db="EMBL/GenBank/DDBJ databases">
        <authorList>
            <person name="King R."/>
        </authorList>
    </citation>
    <scope>NUCLEOTIDE SEQUENCE</scope>
</reference>
<keyword evidence="5" id="KW-0862">Zinc</keyword>
<comment type="subcellular location">
    <subcellularLocation>
        <location evidence="1">Nucleus</location>
    </subcellularLocation>
</comment>
<evidence type="ECO:0000313" key="9">
    <source>
        <dbReference type="EMBL" id="CAH0564685.1"/>
    </source>
</evidence>
<keyword evidence="2" id="KW-0479">Metal-binding</keyword>
<evidence type="ECO:0000256" key="1">
    <source>
        <dbReference type="ARBA" id="ARBA00004123"/>
    </source>
</evidence>
<dbReference type="InterPro" id="IPR013087">
    <property type="entry name" value="Znf_C2H2_type"/>
</dbReference>
<organism evidence="9 10">
    <name type="scientific">Brassicogethes aeneus</name>
    <name type="common">Rape pollen beetle</name>
    <name type="synonym">Meligethes aeneus</name>
    <dbReference type="NCBI Taxonomy" id="1431903"/>
    <lineage>
        <taxon>Eukaryota</taxon>
        <taxon>Metazoa</taxon>
        <taxon>Ecdysozoa</taxon>
        <taxon>Arthropoda</taxon>
        <taxon>Hexapoda</taxon>
        <taxon>Insecta</taxon>
        <taxon>Pterygota</taxon>
        <taxon>Neoptera</taxon>
        <taxon>Endopterygota</taxon>
        <taxon>Coleoptera</taxon>
        <taxon>Polyphaga</taxon>
        <taxon>Cucujiformia</taxon>
        <taxon>Nitidulidae</taxon>
        <taxon>Meligethinae</taxon>
        <taxon>Brassicogethes</taxon>
    </lineage>
</organism>
<keyword evidence="4 7" id="KW-0863">Zinc-finger</keyword>
<keyword evidence="6" id="KW-0539">Nucleus</keyword>
<dbReference type="SMART" id="SM00355">
    <property type="entry name" value="ZnF_C2H2"/>
    <property type="match status" value="6"/>
</dbReference>
<sequence length="269" mass="31496">MHRGDKMEETTLQLLDFAETKLEETDHDYSAKKYETDIKSEGFLENYIDEPENLPGYNELRYEEDIEMNNDSGNIEDEIHTVKCTTCKMNFINNVQLNIHNMVHQKCDKFFCCDICKRKIQNKYKFEEHIQKHMCLKPFVCGHCNERFSSSKDTKIHMQTHTNRPFSCNLCEKCFTSKGSLMAHKIMHMPSNKFKCKFCRIDFPSKLSLQLHVSKFHDMVKSYRNLSLPGIAGNGFKCTHCDKIYMSKSSLKVHNLSHATRVQKIVVVK</sequence>
<evidence type="ECO:0000256" key="6">
    <source>
        <dbReference type="ARBA" id="ARBA00023242"/>
    </source>
</evidence>
<name>A0A9P0BJX6_BRAAE</name>
<accession>A0A9P0BJX6</accession>
<evidence type="ECO:0000313" key="10">
    <source>
        <dbReference type="Proteomes" id="UP001154078"/>
    </source>
</evidence>
<dbReference type="PANTHER" id="PTHR24379">
    <property type="entry name" value="KRAB AND ZINC FINGER DOMAIN-CONTAINING"/>
    <property type="match status" value="1"/>
</dbReference>
<protein>
    <recommendedName>
        <fullName evidence="8">C2H2-type domain-containing protein</fullName>
    </recommendedName>
</protein>
<dbReference type="Pfam" id="PF00096">
    <property type="entry name" value="zf-C2H2"/>
    <property type="match status" value="3"/>
</dbReference>
<keyword evidence="3" id="KW-0677">Repeat</keyword>
<feature type="domain" description="C2H2-type" evidence="8">
    <location>
        <begin position="111"/>
        <end position="138"/>
    </location>
</feature>
<dbReference type="PROSITE" id="PS50157">
    <property type="entry name" value="ZINC_FINGER_C2H2_2"/>
    <property type="match status" value="4"/>
</dbReference>
<dbReference type="Proteomes" id="UP001154078">
    <property type="component" value="Chromosome 9"/>
</dbReference>
<dbReference type="GO" id="GO:0005634">
    <property type="term" value="C:nucleus"/>
    <property type="evidence" value="ECO:0007669"/>
    <property type="project" value="UniProtKB-SubCell"/>
</dbReference>
<proteinExistence type="predicted"/>
<dbReference type="AlphaFoldDB" id="A0A9P0BJX6"/>
<keyword evidence="10" id="KW-1185">Reference proteome</keyword>
<evidence type="ECO:0000256" key="4">
    <source>
        <dbReference type="ARBA" id="ARBA00022771"/>
    </source>
</evidence>
<evidence type="ECO:0000256" key="5">
    <source>
        <dbReference type="ARBA" id="ARBA00022833"/>
    </source>
</evidence>